<gene>
    <name evidence="2" type="ORF">EDD35_5925</name>
</gene>
<protein>
    <submittedName>
        <fullName evidence="2">Uncharacterized protein</fullName>
    </submittedName>
</protein>
<dbReference type="EMBL" id="RKHY01000001">
    <property type="protein sequence ID" value="ROS43508.1"/>
    <property type="molecule type" value="Genomic_DNA"/>
</dbReference>
<dbReference type="Proteomes" id="UP000274843">
    <property type="component" value="Unassembled WGS sequence"/>
</dbReference>
<evidence type="ECO:0000256" key="1">
    <source>
        <dbReference type="SAM" id="MobiDB-lite"/>
    </source>
</evidence>
<evidence type="ECO:0000313" key="2">
    <source>
        <dbReference type="EMBL" id="ROS43508.1"/>
    </source>
</evidence>
<feature type="region of interest" description="Disordered" evidence="1">
    <location>
        <begin position="78"/>
        <end position="184"/>
    </location>
</feature>
<accession>A0A3N2H3K9</accession>
<proteinExistence type="predicted"/>
<comment type="caution">
    <text evidence="2">The sequence shown here is derived from an EMBL/GenBank/DDBJ whole genome shotgun (WGS) entry which is preliminary data.</text>
</comment>
<feature type="region of interest" description="Disordered" evidence="1">
    <location>
        <begin position="222"/>
        <end position="241"/>
    </location>
</feature>
<sequence length="275" mass="27723">MPAEPPGLGGPREAGQAVSPDAAVGNPAGRQAPGAATAQSRRAGGIRPTGCRRRSRADCPGQGRQSTILLGGLACRSAPAARSSVTHPGVGRAVQTARGRAGRGPGRPQPAAFCPVGPRVSLPPSISSAPAASLPLPAAARRPRGQPAAFHPAAPGPACRSPGHPVGPGPARRLLPPRPPRRLPPPTCRPAAAATRPLPLAAATGRPPAGGWRRSRNAVAAGVGQAPRAGSVRLSRPVSTCPASCRVTPGALTVTSYQPSVVRTRWVTAVPGRRR</sequence>
<evidence type="ECO:0000313" key="3">
    <source>
        <dbReference type="Proteomes" id="UP000274843"/>
    </source>
</evidence>
<dbReference type="AlphaFoldDB" id="A0A3N2H3K9"/>
<organism evidence="2 3">
    <name type="scientific">Amycolatopsis thermoflava</name>
    <dbReference type="NCBI Taxonomy" id="84480"/>
    <lineage>
        <taxon>Bacteria</taxon>
        <taxon>Bacillati</taxon>
        <taxon>Actinomycetota</taxon>
        <taxon>Actinomycetes</taxon>
        <taxon>Pseudonocardiales</taxon>
        <taxon>Pseudonocardiaceae</taxon>
        <taxon>Amycolatopsis</taxon>
        <taxon>Amycolatopsis methanolica group</taxon>
    </lineage>
</organism>
<reference evidence="2 3" key="1">
    <citation type="submission" date="2018-11" db="EMBL/GenBank/DDBJ databases">
        <title>Sequencing the genomes of 1000 actinobacteria strains.</title>
        <authorList>
            <person name="Klenk H.-P."/>
        </authorList>
    </citation>
    <scope>NUCLEOTIDE SEQUENCE [LARGE SCALE GENOMIC DNA]</scope>
    <source>
        <strain evidence="2 3">DSM 44348</strain>
    </source>
</reference>
<feature type="compositionally biased region" description="Low complexity" evidence="1">
    <location>
        <begin position="122"/>
        <end position="158"/>
    </location>
</feature>
<keyword evidence="3" id="KW-1185">Reference proteome</keyword>
<feature type="region of interest" description="Disordered" evidence="1">
    <location>
        <begin position="1"/>
        <end position="65"/>
    </location>
</feature>
<name>A0A3N2H3K9_9PSEU</name>